<comment type="similarity">
    <text evidence="2">Belongs to the oxygen-dependent FAD-linked oxidoreductase family.</text>
</comment>
<dbReference type="InterPro" id="IPR050416">
    <property type="entry name" value="FAD-linked_Oxidoreductase"/>
</dbReference>
<comment type="cofactor">
    <cofactor evidence="1">
        <name>FAD</name>
        <dbReference type="ChEBI" id="CHEBI:57692"/>
    </cofactor>
</comment>
<evidence type="ECO:0000256" key="6">
    <source>
        <dbReference type="SAM" id="SignalP"/>
    </source>
</evidence>
<gene>
    <name evidence="8" type="ORF">DL762_004841</name>
</gene>
<keyword evidence="5" id="KW-0560">Oxidoreductase</keyword>
<evidence type="ECO:0000256" key="5">
    <source>
        <dbReference type="ARBA" id="ARBA00023002"/>
    </source>
</evidence>
<evidence type="ECO:0000313" key="8">
    <source>
        <dbReference type="EMBL" id="RYO86222.1"/>
    </source>
</evidence>
<protein>
    <recommendedName>
        <fullName evidence="7">FAD-binding PCMH-type domain-containing protein</fullName>
    </recommendedName>
</protein>
<evidence type="ECO:0000256" key="3">
    <source>
        <dbReference type="ARBA" id="ARBA00022630"/>
    </source>
</evidence>
<dbReference type="Gene3D" id="3.30.465.10">
    <property type="match status" value="1"/>
</dbReference>
<dbReference type="Proteomes" id="UP000294003">
    <property type="component" value="Unassembled WGS sequence"/>
</dbReference>
<evidence type="ECO:0000256" key="2">
    <source>
        <dbReference type="ARBA" id="ARBA00005466"/>
    </source>
</evidence>
<sequence length="330" mass="36280">MARLAIFEALPALLAIIQTVSSTPLTFGGLHLRNESQPDDPVWPKTEEELSLGNAVLINLENFNYVRVEDDGTVVVGTGIRFGDLVNIIRAAGKELTVGSCPCVGATGAMLGGGLGRLQGLYGLTSDALRKVRMALWNGTIIEASDKVNQDLFWGIRGLGQNYGIVMESTFETWPATNGGMHYNADMIFTKDSVGRIMEITNNLTTPALDAALSFVIFFCVGCRNVQVLGFIPASCATGPRYNLYSAITRTLDPDSFVEFSYAFEKFMQNYPQANGSTMMVETFPVQGIEAFPDHYSAFPHRNHFRNMIKSIGSYTDNFVANVMDNFFRK</sequence>
<dbReference type="PROSITE" id="PS51387">
    <property type="entry name" value="FAD_PCMH"/>
    <property type="match status" value="1"/>
</dbReference>
<keyword evidence="9" id="KW-1185">Reference proteome</keyword>
<name>A0ABY0HB34_9PEZI</name>
<feature type="chain" id="PRO_5045109336" description="FAD-binding PCMH-type domain-containing protein" evidence="6">
    <location>
        <begin position="23"/>
        <end position="330"/>
    </location>
</feature>
<keyword evidence="3" id="KW-0285">Flavoprotein</keyword>
<dbReference type="SUPFAM" id="SSF56176">
    <property type="entry name" value="FAD-binding/transporter-associated domain-like"/>
    <property type="match status" value="1"/>
</dbReference>
<keyword evidence="4" id="KW-0274">FAD</keyword>
<evidence type="ECO:0000259" key="7">
    <source>
        <dbReference type="PROSITE" id="PS51387"/>
    </source>
</evidence>
<feature type="signal peptide" evidence="6">
    <location>
        <begin position="1"/>
        <end position="22"/>
    </location>
</feature>
<reference evidence="8 9" key="1">
    <citation type="submission" date="2018-06" db="EMBL/GenBank/DDBJ databases">
        <title>Complete Genomes of Monosporascus.</title>
        <authorList>
            <person name="Robinson A.J."/>
            <person name="Natvig D.O."/>
        </authorList>
    </citation>
    <scope>NUCLEOTIDE SEQUENCE [LARGE SCALE GENOMIC DNA]</scope>
    <source>
        <strain evidence="8 9">CBS 609.92</strain>
    </source>
</reference>
<organism evidence="8 9">
    <name type="scientific">Monosporascus cannonballus</name>
    <dbReference type="NCBI Taxonomy" id="155416"/>
    <lineage>
        <taxon>Eukaryota</taxon>
        <taxon>Fungi</taxon>
        <taxon>Dikarya</taxon>
        <taxon>Ascomycota</taxon>
        <taxon>Pezizomycotina</taxon>
        <taxon>Sordariomycetes</taxon>
        <taxon>Xylariomycetidae</taxon>
        <taxon>Xylariales</taxon>
        <taxon>Xylariales incertae sedis</taxon>
        <taxon>Monosporascus</taxon>
    </lineage>
</organism>
<dbReference type="InterPro" id="IPR016169">
    <property type="entry name" value="FAD-bd_PCMH_sub2"/>
</dbReference>
<dbReference type="InterPro" id="IPR016166">
    <property type="entry name" value="FAD-bd_PCMH"/>
</dbReference>
<dbReference type="PANTHER" id="PTHR42973">
    <property type="entry name" value="BINDING OXIDOREDUCTASE, PUTATIVE (AFU_ORTHOLOGUE AFUA_1G17690)-RELATED"/>
    <property type="match status" value="1"/>
</dbReference>
<dbReference type="EMBL" id="QJNS01000120">
    <property type="protein sequence ID" value="RYO86222.1"/>
    <property type="molecule type" value="Genomic_DNA"/>
</dbReference>
<evidence type="ECO:0000313" key="9">
    <source>
        <dbReference type="Proteomes" id="UP000294003"/>
    </source>
</evidence>
<accession>A0ABY0HB34</accession>
<evidence type="ECO:0000256" key="4">
    <source>
        <dbReference type="ARBA" id="ARBA00022827"/>
    </source>
</evidence>
<keyword evidence="6" id="KW-0732">Signal</keyword>
<feature type="domain" description="FAD-binding PCMH-type" evidence="7">
    <location>
        <begin position="1"/>
        <end position="176"/>
    </location>
</feature>
<dbReference type="InterPro" id="IPR036318">
    <property type="entry name" value="FAD-bd_PCMH-like_sf"/>
</dbReference>
<evidence type="ECO:0000256" key="1">
    <source>
        <dbReference type="ARBA" id="ARBA00001974"/>
    </source>
</evidence>
<dbReference type="Gene3D" id="3.40.462.20">
    <property type="match status" value="1"/>
</dbReference>
<dbReference type="InterPro" id="IPR006094">
    <property type="entry name" value="Oxid_FAD_bind_N"/>
</dbReference>
<comment type="caution">
    <text evidence="8">The sequence shown here is derived from an EMBL/GenBank/DDBJ whole genome shotgun (WGS) entry which is preliminary data.</text>
</comment>
<proteinExistence type="inferred from homology"/>
<dbReference type="PANTHER" id="PTHR42973:SF39">
    <property type="entry name" value="FAD-BINDING PCMH-TYPE DOMAIN-CONTAINING PROTEIN"/>
    <property type="match status" value="1"/>
</dbReference>
<dbReference type="Pfam" id="PF01565">
    <property type="entry name" value="FAD_binding_4"/>
    <property type="match status" value="1"/>
</dbReference>